<dbReference type="STRING" id="1114856.GCA_000383975_03336"/>
<dbReference type="Gene3D" id="2.60.120.200">
    <property type="match status" value="1"/>
</dbReference>
<organism evidence="1 2">
    <name type="scientific">Natronorubrum tibetense GA33</name>
    <dbReference type="NCBI Taxonomy" id="1114856"/>
    <lineage>
        <taxon>Archaea</taxon>
        <taxon>Methanobacteriati</taxon>
        <taxon>Methanobacteriota</taxon>
        <taxon>Stenosarchaea group</taxon>
        <taxon>Halobacteria</taxon>
        <taxon>Halobacteriales</taxon>
        <taxon>Natrialbaceae</taxon>
        <taxon>Natronorubrum</taxon>
    </lineage>
</organism>
<dbReference type="Proteomes" id="UP000011599">
    <property type="component" value="Unassembled WGS sequence"/>
</dbReference>
<evidence type="ECO:0000313" key="2">
    <source>
        <dbReference type="Proteomes" id="UP000011599"/>
    </source>
</evidence>
<dbReference type="EMBL" id="AOHW01000036">
    <property type="protein sequence ID" value="ELY39894.1"/>
    <property type="molecule type" value="Genomic_DNA"/>
</dbReference>
<name>L9VRV7_9EURY</name>
<reference evidence="1 2" key="1">
    <citation type="journal article" date="2014" name="PLoS Genet.">
        <title>Phylogenetically driven sequencing of extremely halophilic archaea reveals strategies for static and dynamic osmo-response.</title>
        <authorList>
            <person name="Becker E.A."/>
            <person name="Seitzer P.M."/>
            <person name="Tritt A."/>
            <person name="Larsen D."/>
            <person name="Krusor M."/>
            <person name="Yao A.I."/>
            <person name="Wu D."/>
            <person name="Madern D."/>
            <person name="Eisen J.A."/>
            <person name="Darling A.E."/>
            <person name="Facciotti M.T."/>
        </authorList>
    </citation>
    <scope>NUCLEOTIDE SEQUENCE [LARGE SCALE GENOMIC DNA]</scope>
    <source>
        <strain evidence="1 2">GA33</strain>
    </source>
</reference>
<dbReference type="AlphaFoldDB" id="L9VRV7"/>
<dbReference type="eggNOG" id="arCOG13142">
    <property type="taxonomic scope" value="Archaea"/>
</dbReference>
<evidence type="ECO:0000313" key="1">
    <source>
        <dbReference type="EMBL" id="ELY39894.1"/>
    </source>
</evidence>
<accession>L9VRV7</accession>
<protein>
    <recommendedName>
        <fullName evidence="3">LamG domain-containing protein</fullName>
    </recommendedName>
</protein>
<gene>
    <name evidence="1" type="ORF">C496_14491</name>
</gene>
<keyword evidence="2" id="KW-1185">Reference proteome</keyword>
<sequence length="219" mass="24254">MTRTRFVRWNGDWLEIEPEVAGVLNGWVLEDWEDDSLGWGRRFDDVPYAFDEPEDSEAVTTARVGWDVLAGDPIVSNNSLTLPGDATSGIETPAPTTAGTWSFEFQFQTISDGTGAFTPNIIREDTDNRWRISVIENGGLELRYDEGGSTSTVVSSTWPVDTDPHTVSAVHDGDGNWELFFDGVSEGTETETFMPSNPEIFAPINTADHDLDVTRIEVF</sequence>
<dbReference type="SUPFAM" id="SSF49899">
    <property type="entry name" value="Concanavalin A-like lectins/glucanases"/>
    <property type="match status" value="1"/>
</dbReference>
<proteinExistence type="predicted"/>
<dbReference type="RefSeq" id="WP_006090846.1">
    <property type="nucleotide sequence ID" value="NZ_AOHW01000036.1"/>
</dbReference>
<comment type="caution">
    <text evidence="1">The sequence shown here is derived from an EMBL/GenBank/DDBJ whole genome shotgun (WGS) entry which is preliminary data.</text>
</comment>
<dbReference type="InterPro" id="IPR013320">
    <property type="entry name" value="ConA-like_dom_sf"/>
</dbReference>
<evidence type="ECO:0008006" key="3">
    <source>
        <dbReference type="Google" id="ProtNLM"/>
    </source>
</evidence>